<sequence>MTAPRPQLQKPAGVIRGYFDQINEIAQDAARTDDAGRWGIDGWVRLIHNLLDLQMRTYAGAVQVALAGPSWWLEPTSTKPVPPDPIEVARRPYPRSVSIVQPFERVGRPDIRIPLQALTFGPPILGPEQTSIQITLTDDRFTGANYTGTLRLRRADGAGQDTEAVTVTVGL</sequence>
<dbReference type="AlphaFoldDB" id="A0A1Y5P9U5"/>
<name>A0A1Y5P9U5_9MYCO</name>
<evidence type="ECO:0000313" key="1">
    <source>
        <dbReference type="EMBL" id="SBS72891.1"/>
    </source>
</evidence>
<protein>
    <submittedName>
        <fullName evidence="1">Uncharacterized protein</fullName>
    </submittedName>
</protein>
<dbReference type="EMBL" id="FLQS01000007">
    <property type="protein sequence ID" value="SBS72891.1"/>
    <property type="molecule type" value="Genomic_DNA"/>
</dbReference>
<proteinExistence type="predicted"/>
<accession>A0A1Y5P9U5</accession>
<organism evidence="1">
    <name type="scientific">uncultured Mycobacterium sp</name>
    <dbReference type="NCBI Taxonomy" id="171292"/>
    <lineage>
        <taxon>Bacteria</taxon>
        <taxon>Bacillati</taxon>
        <taxon>Actinomycetota</taxon>
        <taxon>Actinomycetes</taxon>
        <taxon>Mycobacteriales</taxon>
        <taxon>Mycobacteriaceae</taxon>
        <taxon>Mycobacterium</taxon>
        <taxon>environmental samples</taxon>
    </lineage>
</organism>
<gene>
    <name evidence="1" type="ORF">MHPYR_150048</name>
</gene>
<reference evidence="1" key="1">
    <citation type="submission" date="2016-03" db="EMBL/GenBank/DDBJ databases">
        <authorList>
            <person name="Ploux O."/>
        </authorList>
    </citation>
    <scope>NUCLEOTIDE SEQUENCE</scope>
    <source>
        <strain evidence="1">UC10</strain>
    </source>
</reference>